<sequence>MFDWNEEELVGIIWGDANDSDDHIVPYPKGSEQNKLYTYEGLSKKQTSQGASIAVKSGENKTSEDENDLFGSRPEEKSYFNTNEELSPPRLDMDSWPADTSHRDSIGNKVPNDFPDVTSLDSIKGQPHADPVVFGNGYEDKESGFLDYSWANIGNFDDLDDIFRNDDSILGNEIIGHADELWSSSANLIGSSPTKSHPFATSSPGTGIIADRSTSEQFNVEKEFKPFKSQPLVRSSNKTGPAGPKTEPLEEKTEDSTETSAETSASQSHIHNISSGIEGRFGDKVNREKKQLKCRKKADEKKKAKSLQNIYGAWSPTSNQNKKFGNVKIYASTSSVPEVFPSSVLSPQRQHGGPECLRYLHASSPFMNMASGYPTHHFPIMPMSPLPHPDWDRSQMVTAGCNYSLDSSKPANLPKKLVDVPSRQYPMTPQEKIEKLRRRQQIQAMLAIQQQKQQLGHHVTCIDQSINHNCSQENKGHDSLQTNFESDENVVKFPSQELNLPTEQEGSSKISTWNDESTLEETIFNQLQDVMRKLDVKTRLSIRDSLFRLAKSAIRRHNICDISSTNKRSNDEDEVLGSEEASSDYRSTYMPDAETDTNPIDRTVAHLLFHRPPEPCRGLSMDGFAQLPISGNPEKNVKVNFLPSQLIPHRKISTKTIRKGKQ</sequence>
<comment type="caution">
    <text evidence="1">The sequence shown here is derived from an EMBL/GenBank/DDBJ whole genome shotgun (WGS) entry which is preliminary data.</text>
</comment>
<gene>
    <name evidence="1" type="ORF">MRB53_010041</name>
</gene>
<accession>A0ACC2LRV0</accession>
<dbReference type="EMBL" id="CM056811">
    <property type="protein sequence ID" value="KAJ8635774.1"/>
    <property type="molecule type" value="Genomic_DNA"/>
</dbReference>
<protein>
    <submittedName>
        <fullName evidence="1">Uncharacterized protein</fullName>
    </submittedName>
</protein>
<name>A0ACC2LRV0_PERAE</name>
<evidence type="ECO:0000313" key="1">
    <source>
        <dbReference type="EMBL" id="KAJ8635774.1"/>
    </source>
</evidence>
<evidence type="ECO:0000313" key="2">
    <source>
        <dbReference type="Proteomes" id="UP001234297"/>
    </source>
</evidence>
<reference evidence="1 2" key="1">
    <citation type="journal article" date="2022" name="Hortic Res">
        <title>A haplotype resolved chromosomal level avocado genome allows analysis of novel avocado genes.</title>
        <authorList>
            <person name="Nath O."/>
            <person name="Fletcher S.J."/>
            <person name="Hayward A."/>
            <person name="Shaw L.M."/>
            <person name="Masouleh A.K."/>
            <person name="Furtado A."/>
            <person name="Henry R.J."/>
            <person name="Mitter N."/>
        </authorList>
    </citation>
    <scope>NUCLEOTIDE SEQUENCE [LARGE SCALE GENOMIC DNA]</scope>
    <source>
        <strain evidence="2">cv. Hass</strain>
    </source>
</reference>
<proteinExistence type="predicted"/>
<dbReference type="Proteomes" id="UP001234297">
    <property type="component" value="Chromosome 3"/>
</dbReference>
<keyword evidence="2" id="KW-1185">Reference proteome</keyword>
<organism evidence="1 2">
    <name type="scientific">Persea americana</name>
    <name type="common">Avocado</name>
    <dbReference type="NCBI Taxonomy" id="3435"/>
    <lineage>
        <taxon>Eukaryota</taxon>
        <taxon>Viridiplantae</taxon>
        <taxon>Streptophyta</taxon>
        <taxon>Embryophyta</taxon>
        <taxon>Tracheophyta</taxon>
        <taxon>Spermatophyta</taxon>
        <taxon>Magnoliopsida</taxon>
        <taxon>Magnoliidae</taxon>
        <taxon>Laurales</taxon>
        <taxon>Lauraceae</taxon>
        <taxon>Persea</taxon>
    </lineage>
</organism>